<name>A0A6J6V596_9ZZZZ</name>
<sequence length="162" mass="18886">MHLIAHQGLPSAHTTHCLTTWWLSTRLQCFLAPTCISCSRRLHQQPSCCLWATRINWQAWSPVLCWPTLPQAQTTHSRYLRRASRFCKRSTVSPPTRALPRLPPQSAMATHRRRSMYWKRTTPICVGSIQRIWINCRCLLTRCMSTRLGCARAQQMLTLHKY</sequence>
<accession>A0A6J6V596</accession>
<proteinExistence type="predicted"/>
<organism evidence="1">
    <name type="scientific">freshwater metagenome</name>
    <dbReference type="NCBI Taxonomy" id="449393"/>
    <lineage>
        <taxon>unclassified sequences</taxon>
        <taxon>metagenomes</taxon>
        <taxon>ecological metagenomes</taxon>
    </lineage>
</organism>
<dbReference type="EMBL" id="CAEZZM010000105">
    <property type="protein sequence ID" value="CAB4766255.1"/>
    <property type="molecule type" value="Genomic_DNA"/>
</dbReference>
<dbReference type="AlphaFoldDB" id="A0A6J6V596"/>
<reference evidence="1" key="1">
    <citation type="submission" date="2020-05" db="EMBL/GenBank/DDBJ databases">
        <authorList>
            <person name="Chiriac C."/>
            <person name="Salcher M."/>
            <person name="Ghai R."/>
            <person name="Kavagutti S V."/>
        </authorList>
    </citation>
    <scope>NUCLEOTIDE SEQUENCE</scope>
</reference>
<evidence type="ECO:0000313" key="1">
    <source>
        <dbReference type="EMBL" id="CAB4766255.1"/>
    </source>
</evidence>
<gene>
    <name evidence="1" type="ORF">UFOPK2872_00880</name>
</gene>
<protein>
    <submittedName>
        <fullName evidence="1">Unannotated protein</fullName>
    </submittedName>
</protein>